<keyword evidence="2" id="KW-0413">Isomerase</keyword>
<evidence type="ECO:0000313" key="4">
    <source>
        <dbReference type="Proteomes" id="UP000824037"/>
    </source>
</evidence>
<comment type="caution">
    <text evidence="3">The sequence shown here is derived from an EMBL/GenBank/DDBJ whole genome shotgun (WGS) entry which is preliminary data.</text>
</comment>
<dbReference type="EMBL" id="DXBY01000153">
    <property type="protein sequence ID" value="HIZ35891.1"/>
    <property type="molecule type" value="Genomic_DNA"/>
</dbReference>
<evidence type="ECO:0000256" key="2">
    <source>
        <dbReference type="ARBA" id="ARBA00023235"/>
    </source>
</evidence>
<comment type="similarity">
    <text evidence="1">Belongs to the N-acylglucosamine 2-epimerase family.</text>
</comment>
<reference evidence="3" key="2">
    <citation type="submission" date="2021-04" db="EMBL/GenBank/DDBJ databases">
        <authorList>
            <person name="Gilroy R."/>
        </authorList>
    </citation>
    <scope>NUCLEOTIDE SEQUENCE</scope>
    <source>
        <strain evidence="3">ChiGjej4B4-7305</strain>
    </source>
</reference>
<dbReference type="Proteomes" id="UP000824037">
    <property type="component" value="Unassembled WGS sequence"/>
</dbReference>
<dbReference type="GO" id="GO:0005975">
    <property type="term" value="P:carbohydrate metabolic process"/>
    <property type="evidence" value="ECO:0007669"/>
    <property type="project" value="InterPro"/>
</dbReference>
<organism evidence="3 4">
    <name type="scientific">Candidatus Ruania gallistercoris</name>
    <dbReference type="NCBI Taxonomy" id="2838746"/>
    <lineage>
        <taxon>Bacteria</taxon>
        <taxon>Bacillati</taxon>
        <taxon>Actinomycetota</taxon>
        <taxon>Actinomycetes</taxon>
        <taxon>Micrococcales</taxon>
        <taxon>Ruaniaceae</taxon>
        <taxon>Ruania</taxon>
    </lineage>
</organism>
<dbReference type="GO" id="GO:0016853">
    <property type="term" value="F:isomerase activity"/>
    <property type="evidence" value="ECO:0007669"/>
    <property type="project" value="UniProtKB-KW"/>
</dbReference>
<accession>A0A9D2EEY9</accession>
<reference evidence="3" key="1">
    <citation type="journal article" date="2021" name="PeerJ">
        <title>Extensive microbial diversity within the chicken gut microbiome revealed by metagenomics and culture.</title>
        <authorList>
            <person name="Gilroy R."/>
            <person name="Ravi A."/>
            <person name="Getino M."/>
            <person name="Pursley I."/>
            <person name="Horton D.L."/>
            <person name="Alikhan N.F."/>
            <person name="Baker D."/>
            <person name="Gharbi K."/>
            <person name="Hall N."/>
            <person name="Watson M."/>
            <person name="Adriaenssens E.M."/>
            <person name="Foster-Nyarko E."/>
            <person name="Jarju S."/>
            <person name="Secka A."/>
            <person name="Antonio M."/>
            <person name="Oren A."/>
            <person name="Chaudhuri R.R."/>
            <person name="La Ragione R."/>
            <person name="Hildebrand F."/>
            <person name="Pallen M.J."/>
        </authorList>
    </citation>
    <scope>NUCLEOTIDE SEQUENCE</scope>
    <source>
        <strain evidence="3">ChiGjej4B4-7305</strain>
    </source>
</reference>
<dbReference type="InterPro" id="IPR010819">
    <property type="entry name" value="AGE/CE"/>
</dbReference>
<protein>
    <submittedName>
        <fullName evidence="3">AGE family epimerase/isomerase</fullName>
    </submittedName>
</protein>
<dbReference type="InterPro" id="IPR008928">
    <property type="entry name" value="6-hairpin_glycosidase_sf"/>
</dbReference>
<evidence type="ECO:0000313" key="3">
    <source>
        <dbReference type="EMBL" id="HIZ35891.1"/>
    </source>
</evidence>
<dbReference type="SUPFAM" id="SSF48208">
    <property type="entry name" value="Six-hairpin glycosidases"/>
    <property type="match status" value="1"/>
</dbReference>
<dbReference type="AlphaFoldDB" id="A0A9D2EEY9"/>
<dbReference type="InterPro" id="IPR012341">
    <property type="entry name" value="6hp_glycosidase-like_sf"/>
</dbReference>
<sequence length="424" mass="45880">MGFAKRARTELEQVILPFWYENGIDHELGGFHTCFDNRGRTRTAETKFTWSQGRFVWLLSHAATLAEQGLLSADPELLTGWAERGGQFLTDHAVRTDGTCRFAVQRDGSPVVDPTVPDRSVYADLFAVMGLAGLAARTADPAVLVPARSVLERALADIHAGTGPTPPYQIPAGRDALGPHMIALNALLVLAQAEGSLDLDGTTTRAALATEIEHVMSFRAADGTFVEMPRAGGAPDAGTETVVERHRVPGHAIEAIWMVLAAGELLGTDAHRRQALDSVPALCELGWDREHGGLLRYTDAAGPVRPAGTAEQAPYTEGVLATWDTKLWWVHSEACATTAIAARRYGQPAAAPWFDRIWEYTLSTFPGGDQGREWIQIRDRSGQPKDEVVALPVKDPFHIARNLMQLVELGAETHPAAGVPRPAS</sequence>
<dbReference type="Pfam" id="PF07221">
    <property type="entry name" value="GlcNAc_2-epim"/>
    <property type="match status" value="1"/>
</dbReference>
<dbReference type="Gene3D" id="1.50.10.10">
    <property type="match status" value="1"/>
</dbReference>
<proteinExistence type="inferred from homology"/>
<dbReference type="PANTHER" id="PTHR15108">
    <property type="entry name" value="N-ACYLGLUCOSAMINE-2-EPIMERASE"/>
    <property type="match status" value="1"/>
</dbReference>
<gene>
    <name evidence="3" type="ORF">H9815_08940</name>
</gene>
<name>A0A9D2EEY9_9MICO</name>
<evidence type="ECO:0000256" key="1">
    <source>
        <dbReference type="ARBA" id="ARBA00008558"/>
    </source>
</evidence>